<dbReference type="EMBL" id="CACRXK020012912">
    <property type="protein sequence ID" value="CAB4024238.1"/>
    <property type="molecule type" value="Genomic_DNA"/>
</dbReference>
<organism evidence="1 2">
    <name type="scientific">Paramuricea clavata</name>
    <name type="common">Red gorgonian</name>
    <name type="synonym">Violescent sea-whip</name>
    <dbReference type="NCBI Taxonomy" id="317549"/>
    <lineage>
        <taxon>Eukaryota</taxon>
        <taxon>Metazoa</taxon>
        <taxon>Cnidaria</taxon>
        <taxon>Anthozoa</taxon>
        <taxon>Octocorallia</taxon>
        <taxon>Malacalcyonacea</taxon>
        <taxon>Plexauridae</taxon>
        <taxon>Paramuricea</taxon>
    </lineage>
</organism>
<keyword evidence="2" id="KW-1185">Reference proteome</keyword>
<comment type="caution">
    <text evidence="1">The sequence shown here is derived from an EMBL/GenBank/DDBJ whole genome shotgun (WGS) entry which is preliminary data.</text>
</comment>
<dbReference type="PANTHER" id="PTHR46704">
    <property type="entry name" value="CXC DOMAIN-CONTAINING PROTEIN-RELATED"/>
    <property type="match status" value="1"/>
</dbReference>
<accession>A0A7D9L2Q1</accession>
<name>A0A7D9L2Q1_PARCT</name>
<sequence>MAVVQCLKGNWKTFGDFADSVFNFLMKLAHDCRALRLDFVADRYPALSIKNTERVRRATQGVQRVHIYGQEQNIPKQWKKFLSARDNKESLLEFFIKHWKSYKSCQFASVSVFYATSKNKCYAYHPNRNGDDPVRTDSFPPLDSNHEEADTRLLLHAKHAEAHMTQ</sequence>
<dbReference type="Proteomes" id="UP001152795">
    <property type="component" value="Unassembled WGS sequence"/>
</dbReference>
<dbReference type="OrthoDB" id="6021232at2759"/>
<dbReference type="PANTHER" id="PTHR46704:SF9">
    <property type="entry name" value="BHLH DOMAIN-CONTAINING PROTEIN"/>
    <property type="match status" value="1"/>
</dbReference>
<evidence type="ECO:0000313" key="2">
    <source>
        <dbReference type="Proteomes" id="UP001152795"/>
    </source>
</evidence>
<protein>
    <submittedName>
        <fullName evidence="1">Uncharacterized protein</fullName>
    </submittedName>
</protein>
<reference evidence="1" key="1">
    <citation type="submission" date="2020-04" db="EMBL/GenBank/DDBJ databases">
        <authorList>
            <person name="Alioto T."/>
            <person name="Alioto T."/>
            <person name="Gomez Garrido J."/>
        </authorList>
    </citation>
    <scope>NUCLEOTIDE SEQUENCE</scope>
    <source>
        <strain evidence="1">A484AB</strain>
    </source>
</reference>
<evidence type="ECO:0000313" key="1">
    <source>
        <dbReference type="EMBL" id="CAB4024238.1"/>
    </source>
</evidence>
<dbReference type="AlphaFoldDB" id="A0A7D9L2Q1"/>
<proteinExistence type="predicted"/>
<gene>
    <name evidence="1" type="ORF">PACLA_8A085442</name>
</gene>